<protein>
    <submittedName>
        <fullName evidence="1">Uncharacterized protein</fullName>
    </submittedName>
</protein>
<reference evidence="2" key="1">
    <citation type="submission" date="2024-07" db="EMBL/GenBank/DDBJ databases">
        <title>Two chromosome-level genome assemblies of Korean endemic species Abeliophyllum distichum and Forsythia ovata (Oleaceae).</title>
        <authorList>
            <person name="Jang H."/>
        </authorList>
    </citation>
    <scope>NUCLEOTIDE SEQUENCE [LARGE SCALE GENOMIC DNA]</scope>
</reference>
<name>A0ABD1Q125_9LAMI</name>
<accession>A0ABD1Q125</accession>
<dbReference type="AlphaFoldDB" id="A0ABD1Q125"/>
<keyword evidence="2" id="KW-1185">Reference proteome</keyword>
<organism evidence="1 2">
    <name type="scientific">Abeliophyllum distichum</name>
    <dbReference type="NCBI Taxonomy" id="126358"/>
    <lineage>
        <taxon>Eukaryota</taxon>
        <taxon>Viridiplantae</taxon>
        <taxon>Streptophyta</taxon>
        <taxon>Embryophyta</taxon>
        <taxon>Tracheophyta</taxon>
        <taxon>Spermatophyta</taxon>
        <taxon>Magnoliopsida</taxon>
        <taxon>eudicotyledons</taxon>
        <taxon>Gunneridae</taxon>
        <taxon>Pentapetalae</taxon>
        <taxon>asterids</taxon>
        <taxon>lamiids</taxon>
        <taxon>Lamiales</taxon>
        <taxon>Oleaceae</taxon>
        <taxon>Forsythieae</taxon>
        <taxon>Abeliophyllum</taxon>
    </lineage>
</organism>
<dbReference type="EMBL" id="JBFOLK010000012">
    <property type="protein sequence ID" value="KAL2469890.1"/>
    <property type="molecule type" value="Genomic_DNA"/>
</dbReference>
<evidence type="ECO:0000313" key="2">
    <source>
        <dbReference type="Proteomes" id="UP001604336"/>
    </source>
</evidence>
<dbReference type="Proteomes" id="UP001604336">
    <property type="component" value="Unassembled WGS sequence"/>
</dbReference>
<proteinExistence type="predicted"/>
<gene>
    <name evidence="1" type="ORF">Adt_38026</name>
</gene>
<comment type="caution">
    <text evidence="1">The sequence shown here is derived from an EMBL/GenBank/DDBJ whole genome shotgun (WGS) entry which is preliminary data.</text>
</comment>
<sequence>MEHCASAGRISCSYGFLLEQNARNWLYDPYLTCSLCAHFYEASNIVQVYIRSHFLLNALDFHPFYKFWEILKSQQAKRGWNCWRVSENLFGGRISVEANGEELAQNEVTFEGKIVILNWGVCDGGTSNGLLHTRQGQLRWWRSTLVAAEQVMVECGGVNV</sequence>
<evidence type="ECO:0000313" key="1">
    <source>
        <dbReference type="EMBL" id="KAL2469890.1"/>
    </source>
</evidence>